<feature type="chain" id="PRO_5042162469" evidence="4">
    <location>
        <begin position="25"/>
        <end position="185"/>
    </location>
</feature>
<feature type="domain" description="EGF-like" evidence="6">
    <location>
        <begin position="115"/>
        <end position="152"/>
    </location>
</feature>
<keyword evidence="4" id="KW-0732">Signal</keyword>
<sequence length="185" mass="19745">MDFETMNACCVFLSLVTCLHHTLGLGPCDQVTNVCINGACQNQSCTCNPGFILDPVNPLLCNPIPQCNLMPGSPDQQCSNGICLPQPQNGQFSCSCYPGYTPNAANPNICDDVDECLTANTGCTPGLCFNTPGDYVCSGCVTGYILLYGKCEVPMSVPALPKLIYKNPINGGSFMMAYLIDDIFL</sequence>
<keyword evidence="3" id="KW-1015">Disulfide bond</keyword>
<dbReference type="InterPro" id="IPR000742">
    <property type="entry name" value="EGF"/>
</dbReference>
<gene>
    <name evidence="7" type="ORF">Bpfe_023442</name>
</gene>
<feature type="domain" description="EGF-like" evidence="6">
    <location>
        <begin position="27"/>
        <end position="62"/>
    </location>
</feature>
<evidence type="ECO:0000313" key="7">
    <source>
        <dbReference type="EMBL" id="KAK0047171.1"/>
    </source>
</evidence>
<dbReference type="SMART" id="SM00179">
    <property type="entry name" value="EGF_CA"/>
    <property type="match status" value="2"/>
</dbReference>
<feature type="signal peptide" evidence="4">
    <location>
        <begin position="1"/>
        <end position="24"/>
    </location>
</feature>
<feature type="domain" description="EGF-like calcium-binding" evidence="5">
    <location>
        <begin position="67"/>
        <end position="111"/>
    </location>
</feature>
<dbReference type="GO" id="GO:0005509">
    <property type="term" value="F:calcium ion binding"/>
    <property type="evidence" value="ECO:0007669"/>
    <property type="project" value="InterPro"/>
</dbReference>
<dbReference type="SMART" id="SM00181">
    <property type="entry name" value="EGF"/>
    <property type="match status" value="3"/>
</dbReference>
<reference evidence="7" key="1">
    <citation type="journal article" date="2023" name="PLoS Negl. Trop. Dis.">
        <title>A genome sequence for Biomphalaria pfeifferi, the major vector snail for the human-infecting parasite Schistosoma mansoni.</title>
        <authorList>
            <person name="Bu L."/>
            <person name="Lu L."/>
            <person name="Laidemitt M.R."/>
            <person name="Zhang S.M."/>
            <person name="Mutuku M."/>
            <person name="Mkoji G."/>
            <person name="Steinauer M."/>
            <person name="Loker E.S."/>
        </authorList>
    </citation>
    <scope>NUCLEOTIDE SEQUENCE</scope>
    <source>
        <strain evidence="7">KasaAsao</strain>
    </source>
</reference>
<evidence type="ECO:0000256" key="2">
    <source>
        <dbReference type="ARBA" id="ARBA00022737"/>
    </source>
</evidence>
<dbReference type="InterPro" id="IPR001881">
    <property type="entry name" value="EGF-like_Ca-bd_dom"/>
</dbReference>
<dbReference type="PANTHER" id="PTHR24034">
    <property type="entry name" value="EGF-LIKE DOMAIN-CONTAINING PROTEIN"/>
    <property type="match status" value="1"/>
</dbReference>
<evidence type="ECO:0000256" key="1">
    <source>
        <dbReference type="ARBA" id="ARBA00022536"/>
    </source>
</evidence>
<accession>A0AAD8B332</accession>
<dbReference type="InterPro" id="IPR050751">
    <property type="entry name" value="ECM_structural_protein"/>
</dbReference>
<organism evidence="7 8">
    <name type="scientific">Biomphalaria pfeifferi</name>
    <name type="common">Bloodfluke planorb</name>
    <name type="synonym">Freshwater snail</name>
    <dbReference type="NCBI Taxonomy" id="112525"/>
    <lineage>
        <taxon>Eukaryota</taxon>
        <taxon>Metazoa</taxon>
        <taxon>Spiralia</taxon>
        <taxon>Lophotrochozoa</taxon>
        <taxon>Mollusca</taxon>
        <taxon>Gastropoda</taxon>
        <taxon>Heterobranchia</taxon>
        <taxon>Euthyneura</taxon>
        <taxon>Panpulmonata</taxon>
        <taxon>Hygrophila</taxon>
        <taxon>Lymnaeoidea</taxon>
        <taxon>Planorbidae</taxon>
        <taxon>Biomphalaria</taxon>
    </lineage>
</organism>
<dbReference type="Pfam" id="PF12662">
    <property type="entry name" value="cEGF"/>
    <property type="match status" value="1"/>
</dbReference>
<feature type="domain" description="EGF-like calcium-binding" evidence="5">
    <location>
        <begin position="112"/>
        <end position="152"/>
    </location>
</feature>
<dbReference type="InterPro" id="IPR018097">
    <property type="entry name" value="EGF_Ca-bd_CS"/>
</dbReference>
<evidence type="ECO:0000313" key="8">
    <source>
        <dbReference type="Proteomes" id="UP001233172"/>
    </source>
</evidence>
<dbReference type="SUPFAM" id="SSF57184">
    <property type="entry name" value="Growth factor receptor domain"/>
    <property type="match status" value="1"/>
</dbReference>
<keyword evidence="1" id="KW-0245">EGF-like domain</keyword>
<dbReference type="SUPFAM" id="SSF57196">
    <property type="entry name" value="EGF/Laminin"/>
    <property type="match status" value="1"/>
</dbReference>
<keyword evidence="2" id="KW-0677">Repeat</keyword>
<keyword evidence="8" id="KW-1185">Reference proteome</keyword>
<dbReference type="Proteomes" id="UP001233172">
    <property type="component" value="Unassembled WGS sequence"/>
</dbReference>
<dbReference type="AlphaFoldDB" id="A0AAD8B332"/>
<protein>
    <submittedName>
        <fullName evidence="7">Latent-transforming growth factor beta-binding protein 3</fullName>
    </submittedName>
</protein>
<dbReference type="InterPro" id="IPR026823">
    <property type="entry name" value="cEGF"/>
</dbReference>
<dbReference type="PROSITE" id="PS01187">
    <property type="entry name" value="EGF_CA"/>
    <property type="match status" value="1"/>
</dbReference>
<dbReference type="PANTHER" id="PTHR24034:SF89">
    <property type="entry name" value="COMPLEMENT COMPONENT C1Q RECEPTOR"/>
    <property type="match status" value="1"/>
</dbReference>
<evidence type="ECO:0000259" key="5">
    <source>
        <dbReference type="SMART" id="SM00179"/>
    </source>
</evidence>
<evidence type="ECO:0000256" key="4">
    <source>
        <dbReference type="SAM" id="SignalP"/>
    </source>
</evidence>
<evidence type="ECO:0000256" key="3">
    <source>
        <dbReference type="ARBA" id="ARBA00023157"/>
    </source>
</evidence>
<comment type="caution">
    <text evidence="7">The sequence shown here is derived from an EMBL/GenBank/DDBJ whole genome shotgun (WGS) entry which is preliminary data.</text>
</comment>
<dbReference type="EMBL" id="JASAOG010000155">
    <property type="protein sequence ID" value="KAK0047171.1"/>
    <property type="molecule type" value="Genomic_DNA"/>
</dbReference>
<reference evidence="7" key="2">
    <citation type="submission" date="2023-04" db="EMBL/GenBank/DDBJ databases">
        <authorList>
            <person name="Bu L."/>
            <person name="Lu L."/>
            <person name="Laidemitt M.R."/>
            <person name="Zhang S.M."/>
            <person name="Mutuku M."/>
            <person name="Mkoji G."/>
            <person name="Steinauer M."/>
            <person name="Loker E.S."/>
        </authorList>
    </citation>
    <scope>NUCLEOTIDE SEQUENCE</scope>
    <source>
        <strain evidence="7">KasaAsao</strain>
        <tissue evidence="7">Whole Snail</tissue>
    </source>
</reference>
<evidence type="ECO:0000259" key="6">
    <source>
        <dbReference type="SMART" id="SM00181"/>
    </source>
</evidence>
<proteinExistence type="predicted"/>
<name>A0AAD8B332_BIOPF</name>
<dbReference type="InterPro" id="IPR009030">
    <property type="entry name" value="Growth_fac_rcpt_cys_sf"/>
</dbReference>
<feature type="domain" description="EGF-like" evidence="6">
    <location>
        <begin position="66"/>
        <end position="111"/>
    </location>
</feature>
<dbReference type="Gene3D" id="2.10.25.10">
    <property type="entry name" value="Laminin"/>
    <property type="match status" value="2"/>
</dbReference>